<keyword evidence="2 4" id="KW-0479">Metal-binding</keyword>
<dbReference type="InterPro" id="IPR051395">
    <property type="entry name" value="Cytochrome_c_Peroxidase/MauG"/>
</dbReference>
<protein>
    <submittedName>
        <fullName evidence="6">Thiol oxidoreductase</fullName>
    </submittedName>
</protein>
<dbReference type="SUPFAM" id="SSF46626">
    <property type="entry name" value="Cytochrome c"/>
    <property type="match status" value="1"/>
</dbReference>
<dbReference type="PROSITE" id="PS51257">
    <property type="entry name" value="PROKAR_LIPOPROTEIN"/>
    <property type="match status" value="1"/>
</dbReference>
<accession>A0A1B9E8Y7</accession>
<dbReference type="InterPro" id="IPR036909">
    <property type="entry name" value="Cyt_c-like_dom_sf"/>
</dbReference>
<comment type="caution">
    <text evidence="6">The sequence shown here is derived from an EMBL/GenBank/DDBJ whole genome shotgun (WGS) entry which is preliminary data.</text>
</comment>
<dbReference type="GO" id="GO:0020037">
    <property type="term" value="F:heme binding"/>
    <property type="evidence" value="ECO:0007669"/>
    <property type="project" value="InterPro"/>
</dbReference>
<dbReference type="PROSITE" id="PS51007">
    <property type="entry name" value="CYTC"/>
    <property type="match status" value="2"/>
</dbReference>
<dbReference type="GO" id="GO:0009055">
    <property type="term" value="F:electron transfer activity"/>
    <property type="evidence" value="ECO:0007669"/>
    <property type="project" value="InterPro"/>
</dbReference>
<name>A0A1B9E8Y7_9FLAO</name>
<proteinExistence type="predicted"/>
<keyword evidence="1 4" id="KW-0349">Heme</keyword>
<dbReference type="Pfam" id="PF06537">
    <property type="entry name" value="DHOR"/>
    <property type="match status" value="2"/>
</dbReference>
<feature type="domain" description="Cytochrome c" evidence="5">
    <location>
        <begin position="86"/>
        <end position="233"/>
    </location>
</feature>
<evidence type="ECO:0000256" key="1">
    <source>
        <dbReference type="ARBA" id="ARBA00022617"/>
    </source>
</evidence>
<evidence type="ECO:0000313" key="6">
    <source>
        <dbReference type="EMBL" id="OCB78403.1"/>
    </source>
</evidence>
<dbReference type="RefSeq" id="WP_066332042.1">
    <property type="nucleotide sequence ID" value="NZ_CP017688.1"/>
</dbReference>
<keyword evidence="3 4" id="KW-0408">Iron</keyword>
<dbReference type="EMBL" id="LVEP01000011">
    <property type="protein sequence ID" value="OCB78403.1"/>
    <property type="molecule type" value="Genomic_DNA"/>
</dbReference>
<feature type="domain" description="Cytochrome c" evidence="5">
    <location>
        <begin position="335"/>
        <end position="467"/>
    </location>
</feature>
<sequence length="467" mass="50416">MNATLKISFLLISFSFLGCNTNQDEEYTALTPEAGEQFSGGTTTFFNATEEAFGFSAPNLTFDEQTDFGIGNSFFRQSWVSAPASTTARDGLGPFFNAVSCSSCHFKDGRGRAPLVDGETAHGLLLRLSTPGITNTGSAALDPVYAGQLQDNAILGQTPKGKFVITHQELIEILEDGTKVMLKKPTYHITTLGYGPLATAVKISPRVANQMVGLGLLEAIDASTLLQWADPQDTNKDGISGKLNYVYDIASKSKKIGRFGWKANQPTIRQQVAAAFSGDMGITSVLFPDENCPPGVNCATIPNGGNPEISDANLDKVALYSSTLAVPGRRNYTDQNVLEGKKIFETINCISCHKPKVQTGNTHPITALRNQTIRPYTDLLLHDMGAGLADNAPDFEASGTEWRTPPLWGIGLIATVNNHTKLLHDGRADNVTEAILWHGGEAQEAKNSFKKLSVSQRQKLLDFINSL</sequence>
<evidence type="ECO:0000256" key="4">
    <source>
        <dbReference type="PROSITE-ProRule" id="PRU00433"/>
    </source>
</evidence>
<reference evidence="6 7" key="1">
    <citation type="submission" date="2016-03" db="EMBL/GenBank/DDBJ databases">
        <authorList>
            <person name="Ploux O."/>
        </authorList>
    </citation>
    <scope>NUCLEOTIDE SEQUENCE [LARGE SCALE GENOMIC DNA]</scope>
    <source>
        <strain evidence="6 7">LPB0076</strain>
    </source>
</reference>
<dbReference type="GO" id="GO:0004130">
    <property type="term" value="F:cytochrome-c peroxidase activity"/>
    <property type="evidence" value="ECO:0007669"/>
    <property type="project" value="TreeGrafter"/>
</dbReference>
<evidence type="ECO:0000259" key="5">
    <source>
        <dbReference type="PROSITE" id="PS51007"/>
    </source>
</evidence>
<evidence type="ECO:0000313" key="7">
    <source>
        <dbReference type="Proteomes" id="UP000093510"/>
    </source>
</evidence>
<dbReference type="PIRSF" id="PIRSF028099">
    <property type="entry name" value="DUF1111"/>
    <property type="match status" value="1"/>
</dbReference>
<dbReference type="InterPro" id="IPR010538">
    <property type="entry name" value="DHOR"/>
</dbReference>
<dbReference type="PANTHER" id="PTHR30600">
    <property type="entry name" value="CYTOCHROME C PEROXIDASE-RELATED"/>
    <property type="match status" value="1"/>
</dbReference>
<dbReference type="AlphaFoldDB" id="A0A1B9E8Y7"/>
<keyword evidence="7" id="KW-1185">Reference proteome</keyword>
<organism evidence="6 7">
    <name type="scientific">Flavobacterium crassostreae</name>
    <dbReference type="NCBI Taxonomy" id="1763534"/>
    <lineage>
        <taxon>Bacteria</taxon>
        <taxon>Pseudomonadati</taxon>
        <taxon>Bacteroidota</taxon>
        <taxon>Flavobacteriia</taxon>
        <taxon>Flavobacteriales</taxon>
        <taxon>Flavobacteriaceae</taxon>
        <taxon>Flavobacterium</taxon>
    </lineage>
</organism>
<evidence type="ECO:0000256" key="2">
    <source>
        <dbReference type="ARBA" id="ARBA00022723"/>
    </source>
</evidence>
<dbReference type="OrthoDB" id="9805202at2"/>
<evidence type="ECO:0000256" key="3">
    <source>
        <dbReference type="ARBA" id="ARBA00023004"/>
    </source>
</evidence>
<dbReference type="PANTHER" id="PTHR30600:SF4">
    <property type="entry name" value="CYTOCHROME C DOMAIN-CONTAINING PROTEIN"/>
    <property type="match status" value="1"/>
</dbReference>
<dbReference type="STRING" id="1763534.GCA_001831475_02370"/>
<dbReference type="GO" id="GO:0046872">
    <property type="term" value="F:metal ion binding"/>
    <property type="evidence" value="ECO:0007669"/>
    <property type="project" value="UniProtKB-KW"/>
</dbReference>
<dbReference type="Gene3D" id="1.10.760.10">
    <property type="entry name" value="Cytochrome c-like domain"/>
    <property type="match status" value="1"/>
</dbReference>
<dbReference type="Proteomes" id="UP000093510">
    <property type="component" value="Unassembled WGS sequence"/>
</dbReference>
<gene>
    <name evidence="6" type="ORF">LPBF_02425</name>
</gene>
<dbReference type="InterPro" id="IPR009056">
    <property type="entry name" value="Cyt_c-like_dom"/>
</dbReference>